<accession>K5X122</accession>
<dbReference type="HOGENOM" id="CLU_863583_0_0_1"/>
<organism evidence="7 8">
    <name type="scientific">Phanerochaete carnosa (strain HHB-10118-sp)</name>
    <name type="common">White-rot fungus</name>
    <name type="synonym">Peniophora carnosa</name>
    <dbReference type="NCBI Taxonomy" id="650164"/>
    <lineage>
        <taxon>Eukaryota</taxon>
        <taxon>Fungi</taxon>
        <taxon>Dikarya</taxon>
        <taxon>Basidiomycota</taxon>
        <taxon>Agaricomycotina</taxon>
        <taxon>Agaricomycetes</taxon>
        <taxon>Polyporales</taxon>
        <taxon>Phanerochaetaceae</taxon>
        <taxon>Phanerochaete</taxon>
    </lineage>
</organism>
<protein>
    <recommendedName>
        <fullName evidence="6">ZZ-type domain-containing protein</fullName>
    </recommendedName>
</protein>
<evidence type="ECO:0000313" key="8">
    <source>
        <dbReference type="Proteomes" id="UP000008370"/>
    </source>
</evidence>
<evidence type="ECO:0000256" key="3">
    <source>
        <dbReference type="ARBA" id="ARBA00022833"/>
    </source>
</evidence>
<dbReference type="SMART" id="SM00291">
    <property type="entry name" value="ZnF_ZZ"/>
    <property type="match status" value="4"/>
</dbReference>
<dbReference type="Pfam" id="PF00569">
    <property type="entry name" value="ZZ"/>
    <property type="match status" value="1"/>
</dbReference>
<name>K5X122_PHACS</name>
<dbReference type="EMBL" id="JH930471">
    <property type="protein sequence ID" value="EKM56452.1"/>
    <property type="molecule type" value="Genomic_DNA"/>
</dbReference>
<dbReference type="PROSITE" id="PS01357">
    <property type="entry name" value="ZF_ZZ_1"/>
    <property type="match status" value="1"/>
</dbReference>
<dbReference type="GO" id="GO:0008270">
    <property type="term" value="F:zinc ion binding"/>
    <property type="evidence" value="ECO:0007669"/>
    <property type="project" value="UniProtKB-KW"/>
</dbReference>
<dbReference type="GO" id="GO:0070530">
    <property type="term" value="F:K63-linked polyubiquitin modification-dependent protein binding"/>
    <property type="evidence" value="ECO:0007669"/>
    <property type="project" value="TreeGrafter"/>
</dbReference>
<dbReference type="Gene3D" id="3.30.60.90">
    <property type="match status" value="3"/>
</dbReference>
<keyword evidence="2 4" id="KW-0863">Zinc-finger</keyword>
<dbReference type="PANTHER" id="PTHR15090">
    <property type="entry name" value="SEQUESTOSOME 1-RELATED"/>
    <property type="match status" value="1"/>
</dbReference>
<reference evidence="7 8" key="1">
    <citation type="journal article" date="2012" name="BMC Genomics">
        <title>Comparative genomics of the white-rot fungi, Phanerochaete carnosa and P. chrysosporium, to elucidate the genetic basis of the distinct wood types they colonize.</title>
        <authorList>
            <person name="Suzuki H."/>
            <person name="MacDonald J."/>
            <person name="Syed K."/>
            <person name="Salamov A."/>
            <person name="Hori C."/>
            <person name="Aerts A."/>
            <person name="Henrissat B."/>
            <person name="Wiebenga A."/>
            <person name="vanKuyk P.A."/>
            <person name="Barry K."/>
            <person name="Lindquist E."/>
            <person name="LaButti K."/>
            <person name="Lapidus A."/>
            <person name="Lucas S."/>
            <person name="Coutinho P."/>
            <person name="Gong Y."/>
            <person name="Samejima M."/>
            <person name="Mahadevan R."/>
            <person name="Abou-Zaid M."/>
            <person name="de Vries R.P."/>
            <person name="Igarashi K."/>
            <person name="Yadav J.S."/>
            <person name="Grigoriev I.V."/>
            <person name="Master E.R."/>
        </authorList>
    </citation>
    <scope>NUCLEOTIDE SEQUENCE [LARGE SCALE GENOMIC DNA]</scope>
    <source>
        <strain evidence="7 8">HHB-10118-sp</strain>
    </source>
</reference>
<evidence type="ECO:0000256" key="2">
    <source>
        <dbReference type="ARBA" id="ARBA00022771"/>
    </source>
</evidence>
<dbReference type="PROSITE" id="PS50135">
    <property type="entry name" value="ZF_ZZ_2"/>
    <property type="match status" value="1"/>
</dbReference>
<dbReference type="SUPFAM" id="SSF57850">
    <property type="entry name" value="RING/U-box"/>
    <property type="match status" value="4"/>
</dbReference>
<proteinExistence type="predicted"/>
<evidence type="ECO:0000256" key="5">
    <source>
        <dbReference type="SAM" id="MobiDB-lite"/>
    </source>
</evidence>
<keyword evidence="1" id="KW-0479">Metal-binding</keyword>
<dbReference type="AlphaFoldDB" id="K5X122"/>
<dbReference type="GO" id="GO:0007032">
    <property type="term" value="P:endosome organization"/>
    <property type="evidence" value="ECO:0007669"/>
    <property type="project" value="TreeGrafter"/>
</dbReference>
<dbReference type="RefSeq" id="XP_007394300.1">
    <property type="nucleotide sequence ID" value="XM_007394238.1"/>
</dbReference>
<dbReference type="KEGG" id="pco:PHACADRAFT_91935"/>
<feature type="region of interest" description="Disordered" evidence="5">
    <location>
        <begin position="273"/>
        <end position="304"/>
    </location>
</feature>
<dbReference type="InParanoid" id="K5X122"/>
<dbReference type="PANTHER" id="PTHR15090:SF0">
    <property type="entry name" value="SEQUESTOSOME-1"/>
    <property type="match status" value="1"/>
</dbReference>
<sequence>VHPHVGCDGCRHGPVIGVRYKCLSCDNFDLCSTCFNSTEKRSEHDVSHELFPSRSPGAYAQFPAARGGPHFPSTFPGDGACSRCGRSVEHRCSDCGDYGLCTACVSDPQVRMSHDPLHKFTPLESSTTDLSSESAFSSDTNGTRCDGCQRHISHVGHRCLECPNFSLCQFCVSSVPRRLEHNARHRFFPVEYPQEDTSAFKVVFATLDAMHCRGCNLGASAAQHRCLSCPNFVLCTWCISDPDVRAQHDLTHPFFPFTTRNGARDAKYEARRRHFAASKDSRAPPHSGLESNQPSGNVGFSISA</sequence>
<keyword evidence="8" id="KW-1185">Reference proteome</keyword>
<dbReference type="GO" id="GO:0044753">
    <property type="term" value="C:amphisome"/>
    <property type="evidence" value="ECO:0007669"/>
    <property type="project" value="TreeGrafter"/>
</dbReference>
<dbReference type="OrthoDB" id="3350428at2759"/>
<evidence type="ECO:0000256" key="4">
    <source>
        <dbReference type="PROSITE-ProRule" id="PRU00228"/>
    </source>
</evidence>
<dbReference type="GeneID" id="18920762"/>
<feature type="non-terminal residue" evidence="7">
    <location>
        <position position="1"/>
    </location>
</feature>
<dbReference type="InterPro" id="IPR052260">
    <property type="entry name" value="Autophagy_Rcpt_SigReg"/>
</dbReference>
<keyword evidence="3" id="KW-0862">Zinc</keyword>
<feature type="domain" description="ZZ-type" evidence="6">
    <location>
        <begin position="2"/>
        <end position="58"/>
    </location>
</feature>
<dbReference type="GO" id="GO:0000423">
    <property type="term" value="P:mitophagy"/>
    <property type="evidence" value="ECO:0007669"/>
    <property type="project" value="TreeGrafter"/>
</dbReference>
<dbReference type="InterPro" id="IPR043145">
    <property type="entry name" value="Znf_ZZ_sf"/>
</dbReference>
<feature type="compositionally biased region" description="Polar residues" evidence="5">
    <location>
        <begin position="289"/>
        <end position="304"/>
    </location>
</feature>
<dbReference type="Proteomes" id="UP000008370">
    <property type="component" value="Unassembled WGS sequence"/>
</dbReference>
<dbReference type="GO" id="GO:0035973">
    <property type="term" value="P:aggrephagy"/>
    <property type="evidence" value="ECO:0007669"/>
    <property type="project" value="TreeGrafter"/>
</dbReference>
<dbReference type="GO" id="GO:0005080">
    <property type="term" value="F:protein kinase C binding"/>
    <property type="evidence" value="ECO:0007669"/>
    <property type="project" value="TreeGrafter"/>
</dbReference>
<gene>
    <name evidence="7" type="ORF">PHACADRAFT_91935</name>
</gene>
<dbReference type="GO" id="GO:0016235">
    <property type="term" value="C:aggresome"/>
    <property type="evidence" value="ECO:0007669"/>
    <property type="project" value="TreeGrafter"/>
</dbReference>
<evidence type="ECO:0000259" key="6">
    <source>
        <dbReference type="PROSITE" id="PS50135"/>
    </source>
</evidence>
<evidence type="ECO:0000256" key="1">
    <source>
        <dbReference type="ARBA" id="ARBA00022723"/>
    </source>
</evidence>
<dbReference type="InterPro" id="IPR000433">
    <property type="entry name" value="Znf_ZZ"/>
</dbReference>
<evidence type="ECO:0000313" key="7">
    <source>
        <dbReference type="EMBL" id="EKM56452.1"/>
    </source>
</evidence>